<comment type="function">
    <text evidence="1">Transcription factor that specifically binds AT-rich DNA sequences related to the nuclear matrix attachment regions (MARs).</text>
</comment>
<feature type="domain" description="PPC" evidence="2">
    <location>
        <begin position="1"/>
        <end position="85"/>
    </location>
</feature>
<dbReference type="PANTHER" id="PTHR31500:SF57">
    <property type="entry name" value="AT-HOOK MOTIF NUCLEAR-LOCALIZED PROTEIN 10"/>
    <property type="match status" value="1"/>
</dbReference>
<keyword evidence="1" id="KW-0238">DNA-binding</keyword>
<comment type="subcellular location">
    <subcellularLocation>
        <location evidence="1">Nucleus</location>
    </subcellularLocation>
</comment>
<feature type="non-terminal residue" evidence="3">
    <location>
        <position position="1"/>
    </location>
</feature>
<dbReference type="Pfam" id="PF03479">
    <property type="entry name" value="PCC"/>
    <property type="match status" value="1"/>
</dbReference>
<keyword evidence="1" id="KW-0805">Transcription regulation</keyword>
<dbReference type="PANTHER" id="PTHR31500">
    <property type="entry name" value="AT-HOOK MOTIF NUCLEAR-LOCALIZED PROTEIN 9"/>
    <property type="match status" value="1"/>
</dbReference>
<keyword evidence="4" id="KW-1185">Reference proteome</keyword>
<reference evidence="3 4" key="1">
    <citation type="journal article" date="2021" name="Nat. Plants">
        <title>The Taxus genome provides insights into paclitaxel biosynthesis.</title>
        <authorList>
            <person name="Xiong X."/>
            <person name="Gou J."/>
            <person name="Liao Q."/>
            <person name="Li Y."/>
            <person name="Zhou Q."/>
            <person name="Bi G."/>
            <person name="Li C."/>
            <person name="Du R."/>
            <person name="Wang X."/>
            <person name="Sun T."/>
            <person name="Guo L."/>
            <person name="Liang H."/>
            <person name="Lu P."/>
            <person name="Wu Y."/>
            <person name="Zhang Z."/>
            <person name="Ro D.K."/>
            <person name="Shang Y."/>
            <person name="Huang S."/>
            <person name="Yan J."/>
        </authorList>
    </citation>
    <scope>NUCLEOTIDE SEQUENCE [LARGE SCALE GENOMIC DNA]</scope>
    <source>
        <strain evidence="3">Ta-2019</strain>
    </source>
</reference>
<dbReference type="PROSITE" id="PS51742">
    <property type="entry name" value="PPC"/>
    <property type="match status" value="1"/>
</dbReference>
<dbReference type="InterPro" id="IPR005175">
    <property type="entry name" value="PPC_dom"/>
</dbReference>
<dbReference type="Proteomes" id="UP000824469">
    <property type="component" value="Unassembled WGS sequence"/>
</dbReference>
<comment type="domain">
    <text evidence="1">The PPC domain mediates interactions between AHL proteins.</text>
</comment>
<dbReference type="GO" id="GO:0005634">
    <property type="term" value="C:nucleus"/>
    <property type="evidence" value="ECO:0007669"/>
    <property type="project" value="UniProtKB-SubCell"/>
</dbReference>
<comment type="caution">
    <text evidence="3">The sequence shown here is derived from an EMBL/GenBank/DDBJ whole genome shotgun (WGS) entry which is preliminary data.</text>
</comment>
<keyword evidence="1" id="KW-0804">Transcription</keyword>
<dbReference type="SUPFAM" id="SSF117856">
    <property type="entry name" value="AF0104/ALDC/Ptd012-like"/>
    <property type="match status" value="1"/>
</dbReference>
<evidence type="ECO:0000313" key="3">
    <source>
        <dbReference type="EMBL" id="KAH9320899.1"/>
    </source>
</evidence>
<keyword evidence="1" id="KW-0539">Nucleus</keyword>
<gene>
    <name evidence="3" type="ORF">KI387_015538</name>
</gene>
<protein>
    <recommendedName>
        <fullName evidence="1">AT-hook motif nuclear-localized protein</fullName>
    </recommendedName>
</protein>
<dbReference type="GO" id="GO:0003680">
    <property type="term" value="F:minor groove of adenine-thymine-rich DNA binding"/>
    <property type="evidence" value="ECO:0007669"/>
    <property type="project" value="UniProtKB-UniRule"/>
</dbReference>
<sequence length="85" mass="9307">KIMDFWQQIPSTIVIISANGTVSNVNFRDPLSGGIENHKGEFEILSLSRTYAMQNDALRATLIHPDGRIFQGAVAGLLVAESHVQ</sequence>
<dbReference type="EMBL" id="JAHRHJ020000003">
    <property type="protein sequence ID" value="KAH9320899.1"/>
    <property type="molecule type" value="Genomic_DNA"/>
</dbReference>
<evidence type="ECO:0000313" key="4">
    <source>
        <dbReference type="Proteomes" id="UP000824469"/>
    </source>
</evidence>
<organism evidence="3 4">
    <name type="scientific">Taxus chinensis</name>
    <name type="common">Chinese yew</name>
    <name type="synonym">Taxus wallichiana var. chinensis</name>
    <dbReference type="NCBI Taxonomy" id="29808"/>
    <lineage>
        <taxon>Eukaryota</taxon>
        <taxon>Viridiplantae</taxon>
        <taxon>Streptophyta</taxon>
        <taxon>Embryophyta</taxon>
        <taxon>Tracheophyta</taxon>
        <taxon>Spermatophyta</taxon>
        <taxon>Pinopsida</taxon>
        <taxon>Pinidae</taxon>
        <taxon>Conifers II</taxon>
        <taxon>Cupressales</taxon>
        <taxon>Taxaceae</taxon>
        <taxon>Taxus</taxon>
    </lineage>
</organism>
<proteinExistence type="predicted"/>
<dbReference type="Gene3D" id="3.30.1330.80">
    <property type="entry name" value="Hypothetical protein, similar to alpha- acetolactate decarboxylase, domain 2"/>
    <property type="match status" value="1"/>
</dbReference>
<evidence type="ECO:0000256" key="1">
    <source>
        <dbReference type="RuleBase" id="RU367031"/>
    </source>
</evidence>
<dbReference type="AlphaFoldDB" id="A0AA38LDD3"/>
<evidence type="ECO:0000259" key="2">
    <source>
        <dbReference type="PROSITE" id="PS51742"/>
    </source>
</evidence>
<dbReference type="CDD" id="cd11378">
    <property type="entry name" value="DUF296"/>
    <property type="match status" value="1"/>
</dbReference>
<name>A0AA38LDD3_TAXCH</name>
<accession>A0AA38LDD3</accession>
<dbReference type="InterPro" id="IPR039605">
    <property type="entry name" value="AHL"/>
</dbReference>
<feature type="non-terminal residue" evidence="3">
    <location>
        <position position="85"/>
    </location>
</feature>